<keyword evidence="6" id="KW-1185">Reference proteome</keyword>
<evidence type="ECO:0000256" key="1">
    <source>
        <dbReference type="ARBA" id="ARBA00007169"/>
    </source>
</evidence>
<evidence type="ECO:0000313" key="5">
    <source>
        <dbReference type="EMBL" id="SMC95229.1"/>
    </source>
</evidence>
<dbReference type="InterPro" id="IPR020802">
    <property type="entry name" value="TesA-like"/>
</dbReference>
<dbReference type="GO" id="GO:0016787">
    <property type="term" value="F:hydrolase activity"/>
    <property type="evidence" value="ECO:0007669"/>
    <property type="project" value="UniProtKB-KW"/>
</dbReference>
<dbReference type="RefSeq" id="WP_051769993.1">
    <property type="nucleotide sequence ID" value="NZ_FWYC01000007.1"/>
</dbReference>
<dbReference type="PANTHER" id="PTHR11487:SF0">
    <property type="entry name" value="S-ACYL FATTY ACID SYNTHASE THIOESTERASE, MEDIUM CHAIN"/>
    <property type="match status" value="1"/>
</dbReference>
<dbReference type="EMBL" id="FWYC01000007">
    <property type="protein sequence ID" value="SMC95229.1"/>
    <property type="molecule type" value="Genomic_DNA"/>
</dbReference>
<sequence length="292" mass="31811">MSTILTTPPPAAPASPERLPSPSSSSGWLARYRNGPGPTRHTLVAFPWSGAGPTAYNSWIPLLPQEIDLVTVALPGRDDRRDEDPVTKLTPGLVDAITDALLAHTGDGDGTVALFGHSFGALLAHAVAVRMQEHQRTPQAVIVSGSRAPMVRPPHPLHLLGERELLAKLIDMGGLPPRLQRHEQFLRSWLPRVRADLTACETYWPGTLPVLDCPLFAWSGAADWYAPACTTHRWLELAPDATHTTFPGGHFFISGQRGTTALLQALQWPRPVAARPLRLLQSQPLLARRWGA</sequence>
<dbReference type="InterPro" id="IPR012223">
    <property type="entry name" value="TEII"/>
</dbReference>
<dbReference type="Pfam" id="PF00975">
    <property type="entry name" value="Thioesterase"/>
    <property type="match status" value="1"/>
</dbReference>
<dbReference type="OrthoDB" id="4169718at2"/>
<dbReference type="AlphaFoldDB" id="A0A1W2DCF9"/>
<feature type="region of interest" description="Disordered" evidence="3">
    <location>
        <begin position="1"/>
        <end position="32"/>
    </location>
</feature>
<comment type="similarity">
    <text evidence="1">Belongs to the thioesterase family.</text>
</comment>
<dbReference type="SMART" id="SM00824">
    <property type="entry name" value="PKS_TE"/>
    <property type="match status" value="1"/>
</dbReference>
<evidence type="ECO:0000313" key="6">
    <source>
        <dbReference type="Proteomes" id="UP000192840"/>
    </source>
</evidence>
<evidence type="ECO:0000256" key="3">
    <source>
        <dbReference type="SAM" id="MobiDB-lite"/>
    </source>
</evidence>
<reference evidence="6" key="1">
    <citation type="submission" date="2017-04" db="EMBL/GenBank/DDBJ databases">
        <authorList>
            <person name="Varghese N."/>
            <person name="Submissions S."/>
        </authorList>
    </citation>
    <scope>NUCLEOTIDE SEQUENCE [LARGE SCALE GENOMIC DNA]</scope>
    <source>
        <strain evidence="6">DSM 44073</strain>
    </source>
</reference>
<dbReference type="Gene3D" id="3.40.50.1820">
    <property type="entry name" value="alpha/beta hydrolase"/>
    <property type="match status" value="1"/>
</dbReference>
<dbReference type="GO" id="GO:0008610">
    <property type="term" value="P:lipid biosynthetic process"/>
    <property type="evidence" value="ECO:0007669"/>
    <property type="project" value="TreeGrafter"/>
</dbReference>
<dbReference type="InterPro" id="IPR029058">
    <property type="entry name" value="AB_hydrolase_fold"/>
</dbReference>
<dbReference type="PANTHER" id="PTHR11487">
    <property type="entry name" value="THIOESTERASE"/>
    <property type="match status" value="1"/>
</dbReference>
<evidence type="ECO:0000256" key="2">
    <source>
        <dbReference type="ARBA" id="ARBA00022801"/>
    </source>
</evidence>
<gene>
    <name evidence="5" type="ORF">SAMN05660733_02883</name>
</gene>
<dbReference type="eggNOG" id="COG3208">
    <property type="taxonomic scope" value="Bacteria"/>
</dbReference>
<accession>A0A1W2DCF9</accession>
<protein>
    <submittedName>
        <fullName evidence="5">Surfactin synthase thioesterase subunit</fullName>
    </submittedName>
</protein>
<dbReference type="Proteomes" id="UP000192840">
    <property type="component" value="Unassembled WGS sequence"/>
</dbReference>
<feature type="domain" description="Thioesterase TesA-like" evidence="4">
    <location>
        <begin position="44"/>
        <end position="235"/>
    </location>
</feature>
<dbReference type="SUPFAM" id="SSF53474">
    <property type="entry name" value="alpha/beta-Hydrolases"/>
    <property type="match status" value="1"/>
</dbReference>
<feature type="compositionally biased region" description="Low complexity" evidence="3">
    <location>
        <begin position="14"/>
        <end position="26"/>
    </location>
</feature>
<dbReference type="STRING" id="40571.SAMN05660733_02883"/>
<proteinExistence type="inferred from homology"/>
<name>A0A1W2DCF9_9PSEU</name>
<organism evidence="5 6">
    <name type="scientific">Lentzea albidocapillata</name>
    <dbReference type="NCBI Taxonomy" id="40571"/>
    <lineage>
        <taxon>Bacteria</taxon>
        <taxon>Bacillati</taxon>
        <taxon>Actinomycetota</taxon>
        <taxon>Actinomycetes</taxon>
        <taxon>Pseudonocardiales</taxon>
        <taxon>Pseudonocardiaceae</taxon>
        <taxon>Lentzea</taxon>
    </lineage>
</organism>
<keyword evidence="2" id="KW-0378">Hydrolase</keyword>
<dbReference type="InterPro" id="IPR001031">
    <property type="entry name" value="Thioesterase"/>
</dbReference>
<evidence type="ECO:0000259" key="4">
    <source>
        <dbReference type="SMART" id="SM00824"/>
    </source>
</evidence>